<dbReference type="PANTHER" id="PTHR36529:SF1">
    <property type="entry name" value="GLYCOSYLTRANSFERASE"/>
    <property type="match status" value="1"/>
</dbReference>
<dbReference type="SUPFAM" id="SSF53448">
    <property type="entry name" value="Nucleotide-diphospho-sugar transferases"/>
    <property type="match status" value="1"/>
</dbReference>
<dbReference type="AlphaFoldDB" id="A0A963YWK0"/>
<evidence type="ECO:0000313" key="2">
    <source>
        <dbReference type="Proteomes" id="UP000708298"/>
    </source>
</evidence>
<name>A0A963YWK0_9PROT</name>
<dbReference type="PANTHER" id="PTHR36529">
    <property type="entry name" value="SLL1095 PROTEIN"/>
    <property type="match status" value="1"/>
</dbReference>
<dbReference type="Gene3D" id="3.90.550.10">
    <property type="entry name" value="Spore Coat Polysaccharide Biosynthesis Protein SpsA, Chain A"/>
    <property type="match status" value="1"/>
</dbReference>
<accession>A0A963YWK0</accession>
<dbReference type="Pfam" id="PF09837">
    <property type="entry name" value="DUF2064"/>
    <property type="match status" value="1"/>
</dbReference>
<dbReference type="InterPro" id="IPR018641">
    <property type="entry name" value="Trfase_1_rSAM/seldom-assoc"/>
</dbReference>
<dbReference type="EMBL" id="JAESVB010000029">
    <property type="protein sequence ID" value="MCB8878306.1"/>
    <property type="molecule type" value="Genomic_DNA"/>
</dbReference>
<protein>
    <submittedName>
        <fullName evidence="1">Glycosyltransferase</fullName>
    </submittedName>
</protein>
<keyword evidence="2" id="KW-1185">Reference proteome</keyword>
<dbReference type="Proteomes" id="UP000708298">
    <property type="component" value="Unassembled WGS sequence"/>
</dbReference>
<dbReference type="InterPro" id="IPR029044">
    <property type="entry name" value="Nucleotide-diphossugar_trans"/>
</dbReference>
<reference evidence="1" key="1">
    <citation type="journal article" date="2021" name="Microorganisms">
        <title>Acidisoma silvae sp. nov. and Acidisomacellulosilytica sp. nov., Two Acidophilic Bacteria Isolated from Decaying Wood, Hydrolyzing Cellulose and Producing Poly-3-hydroxybutyrate.</title>
        <authorList>
            <person name="Mieszkin S."/>
            <person name="Pouder E."/>
            <person name="Uroz S."/>
            <person name="Simon-Colin C."/>
            <person name="Alain K."/>
        </authorList>
    </citation>
    <scope>NUCLEOTIDE SEQUENCE</scope>
    <source>
        <strain evidence="1">HW T2.11</strain>
    </source>
</reference>
<proteinExistence type="predicted"/>
<sequence length="251" mass="26652">MTASEIRASENACAIAVMAKTPRPGFSKTRLCPPLTHNQAAGLSAAFLRDTTENLVSASRSVPVASYAAYAPLGTEAQLLPHLAVQTACILADGMLPAPFGVEGFGRSLWQAIKGQFDQGHTAACVLSSDTPTLPTEFLVAAAETLLHGHDKRIVLGACDDGGYYLLGMRAPYAGLFRDITWSTESVADATRARAAELGLEIVELPSWYDVDDAVSLGQLFLETRGYAAPFTRTAIEQLGLAHDLRQDSAA</sequence>
<evidence type="ECO:0000313" key="1">
    <source>
        <dbReference type="EMBL" id="MCB8878306.1"/>
    </source>
</evidence>
<dbReference type="RefSeq" id="WP_227323956.1">
    <property type="nucleotide sequence ID" value="NZ_JAESVB010000029.1"/>
</dbReference>
<reference evidence="1" key="2">
    <citation type="submission" date="2021-01" db="EMBL/GenBank/DDBJ databases">
        <authorList>
            <person name="Mieszkin S."/>
            <person name="Pouder E."/>
            <person name="Alain K."/>
        </authorList>
    </citation>
    <scope>NUCLEOTIDE SEQUENCE</scope>
    <source>
        <strain evidence="1">HW T2.11</strain>
    </source>
</reference>
<comment type="caution">
    <text evidence="1">The sequence shown here is derived from an EMBL/GenBank/DDBJ whole genome shotgun (WGS) entry which is preliminary data.</text>
</comment>
<organism evidence="1 2">
    <name type="scientific">Acidisoma silvae</name>
    <dbReference type="NCBI Taxonomy" id="2802396"/>
    <lineage>
        <taxon>Bacteria</taxon>
        <taxon>Pseudomonadati</taxon>
        <taxon>Pseudomonadota</taxon>
        <taxon>Alphaproteobacteria</taxon>
        <taxon>Acetobacterales</taxon>
        <taxon>Acidocellaceae</taxon>
        <taxon>Acidisoma</taxon>
    </lineage>
</organism>
<gene>
    <name evidence="1" type="ORF">ASILVAE211_24225</name>
</gene>